<dbReference type="RefSeq" id="XP_001730858.1">
    <property type="nucleotide sequence ID" value="XM_001730806.1"/>
</dbReference>
<accession>A8Q1Y2</accession>
<dbReference type="GO" id="GO:0006886">
    <property type="term" value="P:intracellular protein transport"/>
    <property type="evidence" value="ECO:0007669"/>
    <property type="project" value="TreeGrafter"/>
</dbReference>
<dbReference type="EMBL" id="AAYY01000006">
    <property type="protein sequence ID" value="EDP43644.1"/>
    <property type="molecule type" value="Genomic_DNA"/>
</dbReference>
<dbReference type="InterPro" id="IPR006689">
    <property type="entry name" value="Small_GTPase_ARF/SAR"/>
</dbReference>
<dbReference type="InParanoid" id="A8Q1Y2"/>
<evidence type="ECO:0000256" key="4">
    <source>
        <dbReference type="PIRSR" id="PIRSR606689-2"/>
    </source>
</evidence>
<keyword evidence="4" id="KW-0479">Metal-binding</keyword>
<dbReference type="PROSITE" id="PS51417">
    <property type="entry name" value="ARF"/>
    <property type="match status" value="1"/>
</dbReference>
<evidence type="ECO:0000256" key="2">
    <source>
        <dbReference type="ARBA" id="ARBA00023134"/>
    </source>
</evidence>
<dbReference type="Gene3D" id="3.40.50.300">
    <property type="entry name" value="P-loop containing nucleotide triphosphate hydrolases"/>
    <property type="match status" value="1"/>
</dbReference>
<name>A8Q1Y2_MALGO</name>
<feature type="binding site" evidence="4">
    <location>
        <position position="31"/>
    </location>
    <ligand>
        <name>Mg(2+)</name>
        <dbReference type="ChEBI" id="CHEBI:18420"/>
    </ligand>
</feature>
<dbReference type="InterPro" id="IPR027417">
    <property type="entry name" value="P-loop_NTPase"/>
</dbReference>
<dbReference type="GO" id="GO:0005525">
    <property type="term" value="F:GTP binding"/>
    <property type="evidence" value="ECO:0007669"/>
    <property type="project" value="UniProtKB-KW"/>
</dbReference>
<dbReference type="Pfam" id="PF00025">
    <property type="entry name" value="Arf"/>
    <property type="match status" value="1"/>
</dbReference>
<dbReference type="PANTHER" id="PTHR45909">
    <property type="entry name" value="ADP-RIBOSYLATION FACTOR-RELATED PROTEIN 1"/>
    <property type="match status" value="1"/>
</dbReference>
<evidence type="ECO:0000313" key="5">
    <source>
        <dbReference type="EMBL" id="EDP43644.1"/>
    </source>
</evidence>
<evidence type="ECO:0008006" key="7">
    <source>
        <dbReference type="Google" id="ProtNLM"/>
    </source>
</evidence>
<dbReference type="VEuPathDB" id="FungiDB:MGL_1857"/>
<dbReference type="SUPFAM" id="SSF52540">
    <property type="entry name" value="P-loop containing nucleoside triphosphate hydrolases"/>
    <property type="match status" value="1"/>
</dbReference>
<dbReference type="PANTHER" id="PTHR45909:SF1">
    <property type="entry name" value="ADP-RIBOSYLATION FACTOR-RELATED PROTEIN 1"/>
    <property type="match status" value="1"/>
</dbReference>
<dbReference type="OrthoDB" id="414781at2759"/>
<dbReference type="KEGG" id="mgl:MGL_1857"/>
<dbReference type="GO" id="GO:0034067">
    <property type="term" value="P:protein localization to Golgi apparatus"/>
    <property type="evidence" value="ECO:0007669"/>
    <property type="project" value="TreeGrafter"/>
</dbReference>
<evidence type="ECO:0000256" key="3">
    <source>
        <dbReference type="PIRSR" id="PIRSR606689-1"/>
    </source>
</evidence>
<dbReference type="GO" id="GO:0003924">
    <property type="term" value="F:GTPase activity"/>
    <property type="evidence" value="ECO:0007669"/>
    <property type="project" value="InterPro"/>
</dbReference>
<dbReference type="GeneID" id="5855165"/>
<evidence type="ECO:0000313" key="6">
    <source>
        <dbReference type="Proteomes" id="UP000008837"/>
    </source>
</evidence>
<comment type="caution">
    <text evidence="5">The sequence shown here is derived from an EMBL/GenBank/DDBJ whole genome shotgun (WGS) entry which is preliminary data.</text>
</comment>
<reference evidence="5 6" key="1">
    <citation type="journal article" date="2007" name="Proc. Natl. Acad. Sci. U.S.A.">
        <title>Dandruff-associated Malassezia genomes reveal convergent and divergent virulence traits shared with plant and human fungal pathogens.</title>
        <authorList>
            <person name="Xu J."/>
            <person name="Saunders C.W."/>
            <person name="Hu P."/>
            <person name="Grant R.A."/>
            <person name="Boekhout T."/>
            <person name="Kuramae E.E."/>
            <person name="Kronstad J.W."/>
            <person name="Deangelis Y.M."/>
            <person name="Reeder N.L."/>
            <person name="Johnstone K.R."/>
            <person name="Leland M."/>
            <person name="Fieno A.M."/>
            <person name="Begley W.M."/>
            <person name="Sun Y."/>
            <person name="Lacey M.P."/>
            <person name="Chaudhary T."/>
            <person name="Keough T."/>
            <person name="Chu L."/>
            <person name="Sears R."/>
            <person name="Yuan B."/>
            <person name="Dawson T.L.Jr."/>
        </authorList>
    </citation>
    <scope>NUCLEOTIDE SEQUENCE [LARGE SCALE GENOMIC DNA]</scope>
    <source>
        <strain evidence="6">ATCC MYA-4612 / CBS 7966</strain>
    </source>
</reference>
<keyword evidence="6" id="KW-1185">Reference proteome</keyword>
<protein>
    <recommendedName>
        <fullName evidence="7">P-loop containing nucleoside triphosphate hydrolase protein</fullName>
    </recommendedName>
</protein>
<keyword evidence="2 3" id="KW-0342">GTP-binding</keyword>
<dbReference type="OMA" id="QYLPDAH"/>
<dbReference type="AlphaFoldDB" id="A8Q1Y2"/>
<feature type="binding site" evidence="3">
    <location>
        <begin position="24"/>
        <end position="31"/>
    </location>
    <ligand>
        <name>GTP</name>
        <dbReference type="ChEBI" id="CHEBI:37565"/>
    </ligand>
</feature>
<dbReference type="SMART" id="SM00177">
    <property type="entry name" value="ARF"/>
    <property type="match status" value="1"/>
</dbReference>
<feature type="binding site" evidence="3">
    <location>
        <position position="76"/>
    </location>
    <ligand>
        <name>GTP</name>
        <dbReference type="ChEBI" id="CHEBI:37565"/>
    </ligand>
</feature>
<dbReference type="GO" id="GO:0005794">
    <property type="term" value="C:Golgi apparatus"/>
    <property type="evidence" value="ECO:0007669"/>
    <property type="project" value="TreeGrafter"/>
</dbReference>
<evidence type="ECO:0000256" key="1">
    <source>
        <dbReference type="ARBA" id="ARBA00022741"/>
    </source>
</evidence>
<feature type="binding site" evidence="3">
    <location>
        <begin position="144"/>
        <end position="147"/>
    </location>
    <ligand>
        <name>GTP</name>
        <dbReference type="ChEBI" id="CHEBI:37565"/>
    </ligand>
</feature>
<dbReference type="InterPro" id="IPR024156">
    <property type="entry name" value="Small_GTPase_ARF"/>
</dbReference>
<dbReference type="Proteomes" id="UP000008837">
    <property type="component" value="Unassembled WGS sequence"/>
</dbReference>
<dbReference type="GO" id="GO:0046872">
    <property type="term" value="F:metal ion binding"/>
    <property type="evidence" value="ECO:0007669"/>
    <property type="project" value="UniProtKB-KW"/>
</dbReference>
<proteinExistence type="predicted"/>
<sequence>MYHLVAGLYNELTRKPTYNILLIGFNQSGKTWLLEQLRHTYLKGRAPSDRIASTVGQNVLDLPYQKSVLHFWDLGGAPSMRELWQQYLPDAHTIVWVLDGKQWALDTPVQQETATSYQTAVLDQLFPIAMDAALRGQTVLVLVNKMDAMDPQDVCEDMRPPHVLEHVEATVLKHWARFMDSHASKDIITPHWSFHGVSAVTGYVQRLASSEQALTNIFQRGPRRCACGHVGDSQSL</sequence>
<keyword evidence="4" id="KW-0460">Magnesium</keyword>
<organism evidence="5 6">
    <name type="scientific">Malassezia globosa (strain ATCC MYA-4612 / CBS 7966)</name>
    <name type="common">Dandruff-associated fungus</name>
    <dbReference type="NCBI Taxonomy" id="425265"/>
    <lineage>
        <taxon>Eukaryota</taxon>
        <taxon>Fungi</taxon>
        <taxon>Dikarya</taxon>
        <taxon>Basidiomycota</taxon>
        <taxon>Ustilaginomycotina</taxon>
        <taxon>Malasseziomycetes</taxon>
        <taxon>Malasseziales</taxon>
        <taxon>Malasseziaceae</taxon>
        <taxon>Malassezia</taxon>
    </lineage>
</organism>
<keyword evidence="1 3" id="KW-0547">Nucleotide-binding</keyword>
<gene>
    <name evidence="5" type="ORF">MGL_1857</name>
</gene>
<feature type="binding site" evidence="4">
    <location>
        <position position="54"/>
    </location>
    <ligand>
        <name>Mg(2+)</name>
        <dbReference type="ChEBI" id="CHEBI:18420"/>
    </ligand>
</feature>
<dbReference type="STRING" id="425265.A8Q1Y2"/>
<dbReference type="GO" id="GO:0043001">
    <property type="term" value="P:Golgi to plasma membrane protein transport"/>
    <property type="evidence" value="ECO:0007669"/>
    <property type="project" value="TreeGrafter"/>
</dbReference>